<reference evidence="1" key="1">
    <citation type="submission" date="2021-06" db="EMBL/GenBank/DDBJ databases">
        <authorList>
            <person name="Hodson N. C."/>
            <person name="Mongue J. A."/>
            <person name="Jaron S. K."/>
        </authorList>
    </citation>
    <scope>NUCLEOTIDE SEQUENCE</scope>
</reference>
<keyword evidence="2" id="KW-1185">Reference proteome</keyword>
<evidence type="ECO:0000313" key="1">
    <source>
        <dbReference type="EMBL" id="CAG7725828.1"/>
    </source>
</evidence>
<name>A0A8J2JXB5_9HEXA</name>
<accession>A0A8J2JXB5</accession>
<dbReference type="Proteomes" id="UP000708208">
    <property type="component" value="Unassembled WGS sequence"/>
</dbReference>
<dbReference type="AlphaFoldDB" id="A0A8J2JXB5"/>
<dbReference type="EMBL" id="CAJVCH010127264">
    <property type="protein sequence ID" value="CAG7725828.1"/>
    <property type="molecule type" value="Genomic_DNA"/>
</dbReference>
<dbReference type="InterPro" id="IPR039679">
    <property type="entry name" value="NRBF2"/>
</dbReference>
<evidence type="ECO:0000313" key="2">
    <source>
        <dbReference type="Proteomes" id="UP000708208"/>
    </source>
</evidence>
<evidence type="ECO:0008006" key="3">
    <source>
        <dbReference type="Google" id="ProtNLM"/>
    </source>
</evidence>
<comment type="caution">
    <text evidence="1">The sequence shown here is derived from an EMBL/GenBank/DDBJ whole genome shotgun (WGS) entry which is preliminary data.</text>
</comment>
<sequence>METSLLNKAHQAGRKAVKLSKQGLYAESALHHIEAAKLFQQLETAISDESLATRSLKEQRQYHQRQAEIAKKIRELADKEKGKIAMTERNGINASQTRQEGQPKQLMDHAIRRNFEEIDSLLQILSDTKTLPQGNEENKGARFMGYSKFPKSDKDVIEELQTVNSNLRSLVSELWEKLRIVQDEKLTLEKRLELYEPKPAPKSTDFTALIDQLPATTPLPELAPLEQPPAFEFS</sequence>
<dbReference type="PANTHER" id="PTHR14964:SF2">
    <property type="entry name" value="NUCLEAR RECEPTOR-BINDING FACTOR 2"/>
    <property type="match status" value="1"/>
</dbReference>
<organism evidence="1 2">
    <name type="scientific">Allacma fusca</name>
    <dbReference type="NCBI Taxonomy" id="39272"/>
    <lineage>
        <taxon>Eukaryota</taxon>
        <taxon>Metazoa</taxon>
        <taxon>Ecdysozoa</taxon>
        <taxon>Arthropoda</taxon>
        <taxon>Hexapoda</taxon>
        <taxon>Collembola</taxon>
        <taxon>Symphypleona</taxon>
        <taxon>Sminthuridae</taxon>
        <taxon>Allacma</taxon>
    </lineage>
</organism>
<dbReference type="PANTHER" id="PTHR14964">
    <property type="entry name" value="NUCLEAR RECEPTOR BINDING FACTOR 2"/>
    <property type="match status" value="1"/>
</dbReference>
<proteinExistence type="predicted"/>
<protein>
    <recommendedName>
        <fullName evidence="3">Nuclear receptor-binding factor 2 MIT domain-containing protein</fullName>
    </recommendedName>
</protein>
<dbReference type="GO" id="GO:0006914">
    <property type="term" value="P:autophagy"/>
    <property type="evidence" value="ECO:0007669"/>
    <property type="project" value="InterPro"/>
</dbReference>
<gene>
    <name evidence="1" type="ORF">AFUS01_LOCUS14771</name>
</gene>
<dbReference type="OrthoDB" id="3694230at2759"/>